<dbReference type="EMBL" id="JAEAOA010002094">
    <property type="protein sequence ID" value="KAK3596606.1"/>
    <property type="molecule type" value="Genomic_DNA"/>
</dbReference>
<accession>A0AAE0SRQ2</accession>
<evidence type="ECO:0000256" key="1">
    <source>
        <dbReference type="SAM" id="MobiDB-lite"/>
    </source>
</evidence>
<gene>
    <name evidence="2" type="ORF">CHS0354_035883</name>
</gene>
<dbReference type="Proteomes" id="UP001195483">
    <property type="component" value="Unassembled WGS sequence"/>
</dbReference>
<reference evidence="2" key="1">
    <citation type="journal article" date="2021" name="Genome Biol. Evol.">
        <title>A High-Quality Reference Genome for a Parasitic Bivalve with Doubly Uniparental Inheritance (Bivalvia: Unionida).</title>
        <authorList>
            <person name="Smith C.H."/>
        </authorList>
    </citation>
    <scope>NUCLEOTIDE SEQUENCE</scope>
    <source>
        <strain evidence="2">CHS0354</strain>
    </source>
</reference>
<dbReference type="AlphaFoldDB" id="A0AAE0SRQ2"/>
<feature type="compositionally biased region" description="Basic and acidic residues" evidence="1">
    <location>
        <begin position="16"/>
        <end position="43"/>
    </location>
</feature>
<evidence type="ECO:0000313" key="2">
    <source>
        <dbReference type="EMBL" id="KAK3596606.1"/>
    </source>
</evidence>
<organism evidence="2 3">
    <name type="scientific">Potamilus streckersoni</name>
    <dbReference type="NCBI Taxonomy" id="2493646"/>
    <lineage>
        <taxon>Eukaryota</taxon>
        <taxon>Metazoa</taxon>
        <taxon>Spiralia</taxon>
        <taxon>Lophotrochozoa</taxon>
        <taxon>Mollusca</taxon>
        <taxon>Bivalvia</taxon>
        <taxon>Autobranchia</taxon>
        <taxon>Heteroconchia</taxon>
        <taxon>Palaeoheterodonta</taxon>
        <taxon>Unionida</taxon>
        <taxon>Unionoidea</taxon>
        <taxon>Unionidae</taxon>
        <taxon>Ambleminae</taxon>
        <taxon>Lampsilini</taxon>
        <taxon>Potamilus</taxon>
    </lineage>
</organism>
<protein>
    <submittedName>
        <fullName evidence="2">Uncharacterized protein</fullName>
    </submittedName>
</protein>
<keyword evidence="3" id="KW-1185">Reference proteome</keyword>
<name>A0AAE0SRQ2_9BIVA</name>
<reference evidence="2" key="3">
    <citation type="submission" date="2023-05" db="EMBL/GenBank/DDBJ databases">
        <authorList>
            <person name="Smith C.H."/>
        </authorList>
    </citation>
    <scope>NUCLEOTIDE SEQUENCE</scope>
    <source>
        <strain evidence="2">CHS0354</strain>
        <tissue evidence="2">Mantle</tissue>
    </source>
</reference>
<reference evidence="2" key="2">
    <citation type="journal article" date="2021" name="Genome Biol. Evol.">
        <title>Developing a high-quality reference genome for a parasitic bivalve with doubly uniparental inheritance (Bivalvia: Unionida).</title>
        <authorList>
            <person name="Smith C.H."/>
        </authorList>
    </citation>
    <scope>NUCLEOTIDE SEQUENCE</scope>
    <source>
        <strain evidence="2">CHS0354</strain>
        <tissue evidence="2">Mantle</tissue>
    </source>
</reference>
<comment type="caution">
    <text evidence="2">The sequence shown here is derived from an EMBL/GenBank/DDBJ whole genome shotgun (WGS) entry which is preliminary data.</text>
</comment>
<proteinExistence type="predicted"/>
<feature type="region of interest" description="Disordered" evidence="1">
    <location>
        <begin position="16"/>
        <end position="59"/>
    </location>
</feature>
<evidence type="ECO:0000313" key="3">
    <source>
        <dbReference type="Proteomes" id="UP001195483"/>
    </source>
</evidence>
<sequence length="130" mass="14711">MQELWLKNNSLNALKKETRSKEAKTAGDCREETHSSYRGEYHHKSQGGGSKSKEYHNSGNCPKAVLSDLPYTLNTGEQLFSTVLRERNPASVMRKLVLQGPSQVIKKSIHEQGQQIYTNFPSAEEIMRIC</sequence>